<comment type="caution">
    <text evidence="2">The sequence shown here is derived from an EMBL/GenBank/DDBJ whole genome shotgun (WGS) entry which is preliminary data.</text>
</comment>
<reference evidence="2 3" key="1">
    <citation type="submission" date="2023-07" db="EMBL/GenBank/DDBJ databases">
        <title>Sequencing the genomes of 1000 actinobacteria strains.</title>
        <authorList>
            <person name="Klenk H.-P."/>
        </authorList>
    </citation>
    <scope>NUCLEOTIDE SEQUENCE [LARGE SCALE GENOMIC DNA]</scope>
    <source>
        <strain evidence="2 3">DSM 17163</strain>
    </source>
</reference>
<dbReference type="InterPro" id="IPR023198">
    <property type="entry name" value="PGP-like_dom2"/>
</dbReference>
<organism evidence="2 3">
    <name type="scientific">Trueperella bonasi</name>
    <dbReference type="NCBI Taxonomy" id="312286"/>
    <lineage>
        <taxon>Bacteria</taxon>
        <taxon>Bacillati</taxon>
        <taxon>Actinomycetota</taxon>
        <taxon>Actinomycetes</taxon>
        <taxon>Actinomycetales</taxon>
        <taxon>Actinomycetaceae</taxon>
        <taxon>Trueperella</taxon>
    </lineage>
</organism>
<dbReference type="Gene3D" id="1.10.150.240">
    <property type="entry name" value="Putative phosphatase, domain 2"/>
    <property type="match status" value="1"/>
</dbReference>
<keyword evidence="3" id="KW-1185">Reference proteome</keyword>
<dbReference type="Proteomes" id="UP001243212">
    <property type="component" value="Unassembled WGS sequence"/>
</dbReference>
<sequence length="240" mass="25580">MLKAVLFDLDGTLANSGPIITSMISQTMRELAGVDQPDAAYRRYVGPPLNESFAHMGVAEAEIESYIDHYRAAYAQVHHMTPAFDGMEELLAAVRERGLAVGLATSKLQALAEEVVGNLGLTDYFDTLCGCHPEEVHLGKAAVVATALDQLAQAGHLGEGAGEPSVGEPSAGEPSSGVQWRDDVVMVGDRIYDIEGAQQYGVRTILVTWGDTWPDEVALAWKTAATPAELLDILGNLSNS</sequence>
<dbReference type="Pfam" id="PF13419">
    <property type="entry name" value="HAD_2"/>
    <property type="match status" value="1"/>
</dbReference>
<feature type="region of interest" description="Disordered" evidence="1">
    <location>
        <begin position="157"/>
        <end position="179"/>
    </location>
</feature>
<dbReference type="EMBL" id="JAUSQX010000001">
    <property type="protein sequence ID" value="MDP9807069.1"/>
    <property type="molecule type" value="Genomic_DNA"/>
</dbReference>
<dbReference type="InterPro" id="IPR050155">
    <property type="entry name" value="HAD-like_hydrolase_sf"/>
</dbReference>
<dbReference type="PANTHER" id="PTHR43434:SF20">
    <property type="entry name" value="5'-NUCLEOTIDASE"/>
    <property type="match status" value="1"/>
</dbReference>
<dbReference type="Gene3D" id="3.40.50.1000">
    <property type="entry name" value="HAD superfamily/HAD-like"/>
    <property type="match status" value="2"/>
</dbReference>
<dbReference type="SFLD" id="SFLDG01129">
    <property type="entry name" value="C1.5:_HAD__Beta-PGM__Phosphata"/>
    <property type="match status" value="1"/>
</dbReference>
<dbReference type="EC" id="3.1.3.18" evidence="2"/>
<dbReference type="PANTHER" id="PTHR43434">
    <property type="entry name" value="PHOSPHOGLYCOLATE PHOSPHATASE"/>
    <property type="match status" value="1"/>
</dbReference>
<proteinExistence type="predicted"/>
<evidence type="ECO:0000313" key="3">
    <source>
        <dbReference type="Proteomes" id="UP001243212"/>
    </source>
</evidence>
<evidence type="ECO:0000256" key="1">
    <source>
        <dbReference type="SAM" id="MobiDB-lite"/>
    </source>
</evidence>
<accession>A0ABT9NI46</accession>
<dbReference type="GO" id="GO:0008967">
    <property type="term" value="F:phosphoglycolate phosphatase activity"/>
    <property type="evidence" value="ECO:0007669"/>
    <property type="project" value="UniProtKB-EC"/>
</dbReference>
<keyword evidence="2" id="KW-0378">Hydrolase</keyword>
<protein>
    <submittedName>
        <fullName evidence="2">Phosphoglycolate phosphatase</fullName>
        <ecNumber evidence="2">3.1.3.18</ecNumber>
    </submittedName>
</protein>
<dbReference type="SUPFAM" id="SSF56784">
    <property type="entry name" value="HAD-like"/>
    <property type="match status" value="1"/>
</dbReference>
<dbReference type="RefSeq" id="WP_307683245.1">
    <property type="nucleotide sequence ID" value="NZ_JAUSQX010000001.1"/>
</dbReference>
<name>A0ABT9NI46_9ACTO</name>
<dbReference type="SFLD" id="SFLDS00003">
    <property type="entry name" value="Haloacid_Dehalogenase"/>
    <property type="match status" value="1"/>
</dbReference>
<gene>
    <name evidence="2" type="ORF">J2S70_001651</name>
</gene>
<dbReference type="InterPro" id="IPR036412">
    <property type="entry name" value="HAD-like_sf"/>
</dbReference>
<dbReference type="InterPro" id="IPR041492">
    <property type="entry name" value="HAD_2"/>
</dbReference>
<dbReference type="Pfam" id="PF13242">
    <property type="entry name" value="Hydrolase_like"/>
    <property type="match status" value="1"/>
</dbReference>
<dbReference type="InterPro" id="IPR023214">
    <property type="entry name" value="HAD_sf"/>
</dbReference>
<evidence type="ECO:0000313" key="2">
    <source>
        <dbReference type="EMBL" id="MDP9807069.1"/>
    </source>
</evidence>